<evidence type="ECO:0000313" key="3">
    <source>
        <dbReference type="Proteomes" id="UP000054988"/>
    </source>
</evidence>
<accession>A0A0W0F5K1</accession>
<feature type="transmembrane region" description="Helical" evidence="1">
    <location>
        <begin position="42"/>
        <end position="63"/>
    </location>
</feature>
<sequence length="64" mass="7127">MFSACSLVLILPHHLQNSAECPTSLIWGSLQTLFSKILKCQLKAQIIISLWCLFILHLTGAFAL</sequence>
<comment type="caution">
    <text evidence="2">The sequence shown here is derived from an EMBL/GenBank/DDBJ whole genome shotgun (WGS) entry which is preliminary data.</text>
</comment>
<protein>
    <submittedName>
        <fullName evidence="2">Uncharacterized protein</fullName>
    </submittedName>
</protein>
<evidence type="ECO:0000256" key="1">
    <source>
        <dbReference type="SAM" id="Phobius"/>
    </source>
</evidence>
<name>A0A0W0F5K1_MONRR</name>
<dbReference type="Proteomes" id="UP000054988">
    <property type="component" value="Unassembled WGS sequence"/>
</dbReference>
<keyword evidence="1" id="KW-0472">Membrane</keyword>
<reference evidence="2 3" key="1">
    <citation type="submission" date="2015-12" db="EMBL/GenBank/DDBJ databases">
        <title>Draft genome sequence of Moniliophthora roreri, the causal agent of frosty pod rot of cacao.</title>
        <authorList>
            <person name="Aime M.C."/>
            <person name="Diaz-Valderrama J.R."/>
            <person name="Kijpornyongpan T."/>
            <person name="Phillips-Mora W."/>
        </authorList>
    </citation>
    <scope>NUCLEOTIDE SEQUENCE [LARGE SCALE GENOMIC DNA]</scope>
    <source>
        <strain evidence="2 3">MCA 2952</strain>
    </source>
</reference>
<dbReference type="AlphaFoldDB" id="A0A0W0F5K1"/>
<proteinExistence type="predicted"/>
<keyword evidence="1" id="KW-1133">Transmembrane helix</keyword>
<evidence type="ECO:0000313" key="2">
    <source>
        <dbReference type="EMBL" id="KTB31564.1"/>
    </source>
</evidence>
<gene>
    <name evidence="2" type="ORF">WG66_15852</name>
</gene>
<keyword evidence="1" id="KW-0812">Transmembrane</keyword>
<organism evidence="2 3">
    <name type="scientific">Moniliophthora roreri</name>
    <name type="common">Frosty pod rot fungus</name>
    <name type="synonym">Monilia roreri</name>
    <dbReference type="NCBI Taxonomy" id="221103"/>
    <lineage>
        <taxon>Eukaryota</taxon>
        <taxon>Fungi</taxon>
        <taxon>Dikarya</taxon>
        <taxon>Basidiomycota</taxon>
        <taxon>Agaricomycotina</taxon>
        <taxon>Agaricomycetes</taxon>
        <taxon>Agaricomycetidae</taxon>
        <taxon>Agaricales</taxon>
        <taxon>Marasmiineae</taxon>
        <taxon>Marasmiaceae</taxon>
        <taxon>Moniliophthora</taxon>
    </lineage>
</organism>
<dbReference type="EMBL" id="LATX01002308">
    <property type="protein sequence ID" value="KTB31564.1"/>
    <property type="molecule type" value="Genomic_DNA"/>
</dbReference>